<reference evidence="1 2" key="1">
    <citation type="submission" date="2023-07" db="EMBL/GenBank/DDBJ databases">
        <title>Sequencing the genomes of 1000 actinobacteria strains.</title>
        <authorList>
            <person name="Klenk H.-P."/>
        </authorList>
    </citation>
    <scope>NUCLEOTIDE SEQUENCE [LARGE SCALE GENOMIC DNA]</scope>
    <source>
        <strain evidence="1 2">DSM 44388</strain>
    </source>
</reference>
<protein>
    <submittedName>
        <fullName evidence="1">Uncharacterized protein</fullName>
    </submittedName>
</protein>
<dbReference type="Proteomes" id="UP001235712">
    <property type="component" value="Unassembled WGS sequence"/>
</dbReference>
<organism evidence="1 2">
    <name type="scientific">Kineosporia succinea</name>
    <dbReference type="NCBI Taxonomy" id="84632"/>
    <lineage>
        <taxon>Bacteria</taxon>
        <taxon>Bacillati</taxon>
        <taxon>Actinomycetota</taxon>
        <taxon>Actinomycetes</taxon>
        <taxon>Kineosporiales</taxon>
        <taxon>Kineosporiaceae</taxon>
        <taxon>Kineosporia</taxon>
    </lineage>
</organism>
<dbReference type="RefSeq" id="WP_307238522.1">
    <property type="nucleotide sequence ID" value="NZ_JAUSQZ010000001.1"/>
</dbReference>
<sequence>MSLILTAVVAGESKTESSTMLGAVEDDFDSLHQVLHARLEGHAQAQAALEQYISEPEQNKDTLIAGLDRSGAAYDSEVLRLALKVMQRIDPEGSANGNYVVGA</sequence>
<accession>A0ABT9NXD2</accession>
<evidence type="ECO:0000313" key="2">
    <source>
        <dbReference type="Proteomes" id="UP001235712"/>
    </source>
</evidence>
<name>A0ABT9NXD2_9ACTN</name>
<evidence type="ECO:0000313" key="1">
    <source>
        <dbReference type="EMBL" id="MDP9825093.1"/>
    </source>
</evidence>
<comment type="caution">
    <text evidence="1">The sequence shown here is derived from an EMBL/GenBank/DDBJ whole genome shotgun (WGS) entry which is preliminary data.</text>
</comment>
<proteinExistence type="predicted"/>
<keyword evidence="2" id="KW-1185">Reference proteome</keyword>
<gene>
    <name evidence="1" type="ORF">J2S57_000842</name>
</gene>
<dbReference type="EMBL" id="JAUSQZ010000001">
    <property type="protein sequence ID" value="MDP9825093.1"/>
    <property type="molecule type" value="Genomic_DNA"/>
</dbReference>